<organism evidence="1 2">
    <name type="scientific">Mycolicibacterium iranicum</name>
    <name type="common">Mycobacterium iranicum</name>
    <dbReference type="NCBI Taxonomy" id="912594"/>
    <lineage>
        <taxon>Bacteria</taxon>
        <taxon>Bacillati</taxon>
        <taxon>Actinomycetota</taxon>
        <taxon>Actinomycetes</taxon>
        <taxon>Mycobacteriales</taxon>
        <taxon>Mycobacteriaceae</taxon>
        <taxon>Mycolicibacterium</taxon>
    </lineage>
</organism>
<name>A0ABT4HJL4_MYCIR</name>
<dbReference type="RefSeq" id="WP_268786772.1">
    <property type="nucleotide sequence ID" value="NZ_JAPQYE010000008.1"/>
</dbReference>
<accession>A0ABT4HJL4</accession>
<dbReference type="EMBL" id="JAPQYE010000008">
    <property type="protein sequence ID" value="MCZ0729959.1"/>
    <property type="molecule type" value="Genomic_DNA"/>
</dbReference>
<keyword evidence="2" id="KW-1185">Reference proteome</keyword>
<protein>
    <submittedName>
        <fullName evidence="1">Uncharacterized protein</fullName>
    </submittedName>
</protein>
<dbReference type="Proteomes" id="UP001084650">
    <property type="component" value="Unassembled WGS sequence"/>
</dbReference>
<evidence type="ECO:0000313" key="1">
    <source>
        <dbReference type="EMBL" id="MCZ0729959.1"/>
    </source>
</evidence>
<gene>
    <name evidence="1" type="ORF">OY187_18075</name>
</gene>
<sequence length="334" mass="36264">MTDVGLRVLDSLYEQLMIDEKWSIRRERGFTWWSYRLAQHVEVGEPVESQGLVVCVIRIWTEMVREVDPATNPATILGPFNAQTTLNATVWNMEAATISECCTAVIHDEIFGWMSKILATAANLQNASATNRARGFAEMCGGIPAASNHPSTGQRPNMDDILGVPQVVVEEGRQPSRFTGAKMDGVGRFLVDMNFFGSADATGLTCEVPFFRNAPAALLSAERGDTLQTSLVQVLTDVSHPEAGNGVLMIMRLPLSPDPEAVGLLANQLNLVEAQGGSMAHMLGSWCPDPADPNGKTVAFCCFVPNMLARWVRVDNLVLNASIHSKFAAAYLSP</sequence>
<comment type="caution">
    <text evidence="1">The sequence shown here is derived from an EMBL/GenBank/DDBJ whole genome shotgun (WGS) entry which is preliminary data.</text>
</comment>
<proteinExistence type="predicted"/>
<reference evidence="1" key="1">
    <citation type="submission" date="2022-12" db="EMBL/GenBank/DDBJ databases">
        <title>Whole genome sequence of Mycolicibacterium iranicum strain SBH312.</title>
        <authorList>
            <person name="Jani J."/>
            <person name="Arifin Mustapha Z."/>
            <person name="Ahmed K."/>
            <person name="Kai Ling C."/>
        </authorList>
    </citation>
    <scope>NUCLEOTIDE SEQUENCE</scope>
    <source>
        <strain evidence="1">SBH312</strain>
    </source>
</reference>
<evidence type="ECO:0000313" key="2">
    <source>
        <dbReference type="Proteomes" id="UP001084650"/>
    </source>
</evidence>